<dbReference type="KEGG" id="pmrn:116939726"/>
<dbReference type="InterPro" id="IPR012133">
    <property type="entry name" value="Alpha-hydoxy_acid_DH_FMN"/>
</dbReference>
<evidence type="ECO:0000259" key="11">
    <source>
        <dbReference type="PROSITE" id="PS51349"/>
    </source>
</evidence>
<feature type="binding site" evidence="10">
    <location>
        <position position="185"/>
    </location>
    <ligand>
        <name>FMN</name>
        <dbReference type="ChEBI" id="CHEBI:58210"/>
    </ligand>
</feature>
<feature type="binding site" evidence="10">
    <location>
        <begin position="318"/>
        <end position="322"/>
    </location>
    <ligand>
        <name>FMN</name>
        <dbReference type="ChEBI" id="CHEBI:58210"/>
    </ligand>
</feature>
<keyword evidence="12" id="KW-1185">Reference proteome</keyword>
<dbReference type="GO" id="GO:0010181">
    <property type="term" value="F:FMN binding"/>
    <property type="evidence" value="ECO:0007669"/>
    <property type="project" value="InterPro"/>
</dbReference>
<evidence type="ECO:0000256" key="6">
    <source>
        <dbReference type="ARBA" id="ARBA00024042"/>
    </source>
</evidence>
<feature type="binding site" evidence="10">
    <location>
        <begin position="341"/>
        <end position="342"/>
    </location>
    <ligand>
        <name>FMN</name>
        <dbReference type="ChEBI" id="CHEBI:58210"/>
    </ligand>
</feature>
<dbReference type="InterPro" id="IPR000262">
    <property type="entry name" value="FMN-dep_DH"/>
</dbReference>
<dbReference type="InterPro" id="IPR008259">
    <property type="entry name" value="FMN_hydac_DH_AS"/>
</dbReference>
<dbReference type="CTD" id="54363"/>
<feature type="binding site" evidence="10">
    <location>
        <position position="48"/>
    </location>
    <ligand>
        <name>glyoxylate</name>
        <dbReference type="ChEBI" id="CHEBI:36655"/>
    </ligand>
</feature>
<comment type="catalytic activity">
    <reaction evidence="8">
        <text>2-hydroxyoctanoate + O2 = 2-oxooctanoate + H2O2</text>
        <dbReference type="Rhea" id="RHEA:67940"/>
        <dbReference type="ChEBI" id="CHEBI:15379"/>
        <dbReference type="ChEBI" id="CHEBI:16240"/>
        <dbReference type="ChEBI" id="CHEBI:133514"/>
        <dbReference type="ChEBI" id="CHEBI:176689"/>
    </reaction>
    <physiologicalReaction direction="left-to-right" evidence="8">
        <dbReference type="Rhea" id="RHEA:67941"/>
    </physiologicalReaction>
</comment>
<feature type="binding site" evidence="10">
    <location>
        <position position="159"/>
    </location>
    <ligand>
        <name>glyoxylate</name>
        <dbReference type="ChEBI" id="CHEBI:36655"/>
    </ligand>
</feature>
<comment type="similarity">
    <text evidence="6">Belongs to the FMN-dependent alpha-hydroxy acid dehydrogenase family.</text>
</comment>
<dbReference type="AlphaFoldDB" id="A0AAJ7WNJ7"/>
<evidence type="ECO:0000256" key="7">
    <source>
        <dbReference type="ARBA" id="ARBA00029325"/>
    </source>
</evidence>
<evidence type="ECO:0000256" key="9">
    <source>
        <dbReference type="PIRSR" id="PIRSR000138-1"/>
    </source>
</evidence>
<reference evidence="13" key="1">
    <citation type="submission" date="2025-08" db="UniProtKB">
        <authorList>
            <consortium name="RefSeq"/>
        </authorList>
    </citation>
    <scope>IDENTIFICATION</scope>
    <source>
        <tissue evidence="13">Sperm</tissue>
    </source>
</reference>
<evidence type="ECO:0000256" key="3">
    <source>
        <dbReference type="ARBA" id="ARBA00022630"/>
    </source>
</evidence>
<dbReference type="CDD" id="cd02809">
    <property type="entry name" value="alpha_hydroxyacid_oxid_FMN"/>
    <property type="match status" value="1"/>
</dbReference>
<evidence type="ECO:0000256" key="8">
    <source>
        <dbReference type="ARBA" id="ARBA00029327"/>
    </source>
</evidence>
<protein>
    <recommendedName>
        <fullName evidence="2">(S)-2-hydroxy-acid oxidase</fullName>
        <ecNumber evidence="2">1.1.3.15</ecNumber>
    </recommendedName>
</protein>
<gene>
    <name evidence="13" type="primary">HAO1</name>
</gene>
<dbReference type="InterPro" id="IPR013785">
    <property type="entry name" value="Aldolase_TIM"/>
</dbReference>
<feature type="binding site" evidence="10">
    <location>
        <position position="285"/>
    </location>
    <ligand>
        <name>FMN</name>
        <dbReference type="ChEBI" id="CHEBI:58210"/>
    </ligand>
</feature>
<feature type="binding site" evidence="10">
    <location>
        <position position="130"/>
    </location>
    <ligand>
        <name>FMN</name>
        <dbReference type="ChEBI" id="CHEBI:58210"/>
    </ligand>
</feature>
<accession>A0AAJ7WNJ7</accession>
<sequence length="397" mass="42559">MRPTSPSSLPIPVPPLGFAIDMSLPAPVCLDDFEEAARAKLPRAVYDYYRSGADGEVTLRDNVAAFSRWRLRPRVLRGVTTVDTRVSVLGRSLSFPVAVAPTAMQRMAHPDGELATARACAALGTGMQLSSWATASVEEVAAAVPSSGAPPPVRWLQLYVYRDRDATEALVRRAEREGYGAIFLTVDTPRPGRRLADERNRFSMPDHLRLANFTSPELSELDKQSGGGGSGLATYVTRAIEPGLSWEHVSWLRSLTALPVVLKGILTAEDAKEAVRHGVNGIVVSNHGARQLDGVAATLDALPEVVAAVGGQVEVYLDGGVRRGTDVLKALALGARAVFVGRPVVWGLAYNGEEGVKKVLTMIREEFLLAMALAGCHCITDINSSLLMREVACAARL</sequence>
<evidence type="ECO:0000313" key="12">
    <source>
        <dbReference type="Proteomes" id="UP001318040"/>
    </source>
</evidence>
<dbReference type="InterPro" id="IPR037396">
    <property type="entry name" value="FMN_HAD"/>
</dbReference>
<dbReference type="GO" id="GO:0005777">
    <property type="term" value="C:peroxisome"/>
    <property type="evidence" value="ECO:0007669"/>
    <property type="project" value="UniProtKB-ARBA"/>
</dbReference>
<dbReference type="FunFam" id="3.20.20.70:FF:000056">
    <property type="entry name" value="hydroxyacid oxidase 2"/>
    <property type="match status" value="1"/>
</dbReference>
<feature type="binding site" evidence="10">
    <location>
        <position position="157"/>
    </location>
    <ligand>
        <name>FMN</name>
        <dbReference type="ChEBI" id="CHEBI:58210"/>
    </ligand>
</feature>
<evidence type="ECO:0000256" key="1">
    <source>
        <dbReference type="ARBA" id="ARBA00001917"/>
    </source>
</evidence>
<feature type="binding site" evidence="10">
    <location>
        <position position="194"/>
    </location>
    <ligand>
        <name>glyoxylate</name>
        <dbReference type="ChEBI" id="CHEBI:36655"/>
    </ligand>
</feature>
<feature type="domain" description="FMN hydroxy acid dehydrogenase" evidence="11">
    <location>
        <begin position="22"/>
        <end position="392"/>
    </location>
</feature>
<dbReference type="RefSeq" id="XP_032804379.1">
    <property type="nucleotide sequence ID" value="XM_032948488.1"/>
</dbReference>
<evidence type="ECO:0000256" key="10">
    <source>
        <dbReference type="PIRSR" id="PIRSR000138-2"/>
    </source>
</evidence>
<evidence type="ECO:0000313" key="13">
    <source>
        <dbReference type="RefSeq" id="XP_032804379.1"/>
    </source>
</evidence>
<keyword evidence="5" id="KW-0560">Oxidoreductase</keyword>
<feature type="active site" description="Proton acceptor" evidence="9">
    <location>
        <position position="287"/>
    </location>
</feature>
<dbReference type="PIRSF" id="PIRSF000138">
    <property type="entry name" value="Al-hdrx_acd_dh"/>
    <property type="match status" value="1"/>
</dbReference>
<organism evidence="12 13">
    <name type="scientific">Petromyzon marinus</name>
    <name type="common">Sea lamprey</name>
    <dbReference type="NCBI Taxonomy" id="7757"/>
    <lineage>
        <taxon>Eukaryota</taxon>
        <taxon>Metazoa</taxon>
        <taxon>Chordata</taxon>
        <taxon>Craniata</taxon>
        <taxon>Vertebrata</taxon>
        <taxon>Cyclostomata</taxon>
        <taxon>Hyperoartia</taxon>
        <taxon>Petromyzontiformes</taxon>
        <taxon>Petromyzontidae</taxon>
        <taxon>Petromyzon</taxon>
    </lineage>
</organism>
<dbReference type="GO" id="GO:0003973">
    <property type="term" value="F:(S)-2-hydroxy-acid oxidase activity"/>
    <property type="evidence" value="ECO:0007669"/>
    <property type="project" value="UniProtKB-EC"/>
</dbReference>
<feature type="binding site" evidence="10">
    <location>
        <position position="287"/>
    </location>
    <ligand>
        <name>glyoxylate</name>
        <dbReference type="ChEBI" id="CHEBI:36655"/>
    </ligand>
</feature>
<dbReference type="Proteomes" id="UP001318040">
    <property type="component" value="Chromosome 6"/>
</dbReference>
<comment type="cofactor">
    <cofactor evidence="1">
        <name>FMN</name>
        <dbReference type="ChEBI" id="CHEBI:58210"/>
    </cofactor>
</comment>
<dbReference type="PANTHER" id="PTHR10578">
    <property type="entry name" value="S -2-HYDROXY-ACID OXIDASE-RELATED"/>
    <property type="match status" value="1"/>
</dbReference>
<dbReference type="Gene3D" id="3.20.20.70">
    <property type="entry name" value="Aldolase class I"/>
    <property type="match status" value="1"/>
</dbReference>
<dbReference type="EC" id="1.1.3.15" evidence="2"/>
<evidence type="ECO:0000256" key="4">
    <source>
        <dbReference type="ARBA" id="ARBA00022643"/>
    </source>
</evidence>
<dbReference type="PROSITE" id="PS00557">
    <property type="entry name" value="FMN_HYDROXY_ACID_DH_1"/>
    <property type="match status" value="1"/>
</dbReference>
<name>A0AAJ7WNJ7_PETMA</name>
<evidence type="ECO:0000256" key="5">
    <source>
        <dbReference type="ARBA" id="ARBA00023002"/>
    </source>
</evidence>
<comment type="catalytic activity">
    <reaction evidence="7">
        <text>a (2S)-2-hydroxycarboxylate + O2 = a 2-oxocarboxylate + H2O2</text>
        <dbReference type="Rhea" id="RHEA:16789"/>
        <dbReference type="ChEBI" id="CHEBI:15379"/>
        <dbReference type="ChEBI" id="CHEBI:16240"/>
        <dbReference type="ChEBI" id="CHEBI:35179"/>
        <dbReference type="ChEBI" id="CHEBI:58123"/>
        <dbReference type="EC" id="1.1.3.15"/>
    </reaction>
    <physiologicalReaction direction="left-to-right" evidence="7">
        <dbReference type="Rhea" id="RHEA:16790"/>
    </physiologicalReaction>
</comment>
<feature type="binding site" evidence="10">
    <location>
        <begin position="101"/>
        <end position="103"/>
    </location>
    <ligand>
        <name>FMN</name>
        <dbReference type="ChEBI" id="CHEBI:58210"/>
    </ligand>
</feature>
<proteinExistence type="inferred from homology"/>
<dbReference type="SUPFAM" id="SSF51395">
    <property type="entry name" value="FMN-linked oxidoreductases"/>
    <property type="match status" value="1"/>
</dbReference>
<keyword evidence="4 10" id="KW-0288">FMN</keyword>
<dbReference type="PANTHER" id="PTHR10578:SF107">
    <property type="entry name" value="2-HYDROXYACID OXIDASE 1"/>
    <property type="match status" value="1"/>
</dbReference>
<feature type="binding site" evidence="10">
    <location>
        <position position="290"/>
    </location>
    <ligand>
        <name>glyoxylate</name>
        <dbReference type="ChEBI" id="CHEBI:36655"/>
    </ligand>
</feature>
<dbReference type="PROSITE" id="PS51349">
    <property type="entry name" value="FMN_HYDROXY_ACID_DH_2"/>
    <property type="match status" value="1"/>
</dbReference>
<dbReference type="Pfam" id="PF01070">
    <property type="entry name" value="FMN_dh"/>
    <property type="match status" value="1"/>
</dbReference>
<evidence type="ECO:0000256" key="2">
    <source>
        <dbReference type="ARBA" id="ARBA00013087"/>
    </source>
</evidence>
<feature type="binding site" evidence="10">
    <location>
        <position position="263"/>
    </location>
    <ligand>
        <name>glyoxylate</name>
        <dbReference type="ChEBI" id="CHEBI:36655"/>
    </ligand>
</feature>
<keyword evidence="3 10" id="KW-0285">Flavoprotein</keyword>